<evidence type="ECO:0000313" key="4">
    <source>
        <dbReference type="Proteomes" id="UP000025245"/>
    </source>
</evidence>
<protein>
    <recommendedName>
        <fullName evidence="6">Lipoprotein</fullName>
    </recommendedName>
</protein>
<dbReference type="EMBL" id="CP007586">
    <property type="protein sequence ID" value="AHY16514.1"/>
    <property type="molecule type" value="Genomic_DNA"/>
</dbReference>
<accession>A0A3L8GF07</accession>
<feature type="chain" id="PRO_5039142710" description="Lipoprotein" evidence="1">
    <location>
        <begin position="24"/>
        <end position="243"/>
    </location>
</feature>
<evidence type="ECO:0000313" key="5">
    <source>
        <dbReference type="Proteomes" id="UP000269148"/>
    </source>
</evidence>
<evidence type="ECO:0000256" key="1">
    <source>
        <dbReference type="SAM" id="SignalP"/>
    </source>
</evidence>
<dbReference type="PROSITE" id="PS51257">
    <property type="entry name" value="PROKAR_LIPOPROTEIN"/>
    <property type="match status" value="1"/>
</dbReference>
<keyword evidence="4" id="KW-1185">Reference proteome</keyword>
<organism evidence="3 5">
    <name type="scientific">Streptococcus iniae</name>
    <name type="common">Streptococcus shiloi</name>
    <dbReference type="NCBI Taxonomy" id="1346"/>
    <lineage>
        <taxon>Bacteria</taxon>
        <taxon>Bacillati</taxon>
        <taxon>Bacillota</taxon>
        <taxon>Bacilli</taxon>
        <taxon>Lactobacillales</taxon>
        <taxon>Streptococcaceae</taxon>
        <taxon>Streptococcus</taxon>
    </lineage>
</organism>
<dbReference type="AlphaFoldDB" id="A0A3L8GF07"/>
<gene>
    <name evidence="3" type="ORF">DIY07_08785</name>
    <name evidence="2" type="ORF">DQ08_08685</name>
</gene>
<dbReference type="KEGG" id="siq:DQ08_08685"/>
<feature type="signal peptide" evidence="1">
    <location>
        <begin position="1"/>
        <end position="23"/>
    </location>
</feature>
<proteinExistence type="predicted"/>
<evidence type="ECO:0000313" key="2">
    <source>
        <dbReference type="EMBL" id="AHY16514.1"/>
    </source>
</evidence>
<dbReference type="GeneID" id="35766249"/>
<dbReference type="KEGG" id="siz:SI82_08775"/>
<evidence type="ECO:0008006" key="6">
    <source>
        <dbReference type="Google" id="ProtNLM"/>
    </source>
</evidence>
<keyword evidence="1" id="KW-0732">Signal</keyword>
<dbReference type="STRING" id="1346.BMF34_08685"/>
<dbReference type="RefSeq" id="WP_003102136.1">
    <property type="nucleotide sequence ID" value="NZ_CP010783.1"/>
</dbReference>
<dbReference type="Proteomes" id="UP000269148">
    <property type="component" value="Unassembled WGS sequence"/>
</dbReference>
<dbReference type="EMBL" id="QLQD01000075">
    <property type="protein sequence ID" value="RLU55274.1"/>
    <property type="molecule type" value="Genomic_DNA"/>
</dbReference>
<reference evidence="2 4" key="1">
    <citation type="journal article" date="2014" name="Genome Announc.">
        <title>Complete Genome Sequence of a Virulent Strain, Streptococcus iniae ISET0901, Isolated from Diseased Tilapia.</title>
        <authorList>
            <person name="Pridgeon J.W."/>
            <person name="Zhang D."/>
            <person name="Zhang L."/>
        </authorList>
    </citation>
    <scope>NUCLEOTIDE SEQUENCE [LARGE SCALE GENOMIC DNA]</scope>
    <source>
        <strain evidence="2 4">ISET0901</strain>
    </source>
</reference>
<sequence length="243" mass="26932">MKIKKIIPLLLFVAFALTLSACGNDKSKTAIAKNTTASKQNKLTQKVVRLTEAEVKGIKAKTSQESQTIIIPYSSALSEGMVEKTDGTDQVTPFQKDYELKIPSHFEEMKSQNSNNVYTFPGNKVLVDIWSQVNITKGTSNDVLDSEWLEAKDILGNYISSQTSDTPKIFTKYIGANTFSVSVNHVGANHQNLVTYSIINDQGNFSSSAIMINVILFDKLPKEEQLDKISQVEGFLSQLDIKK</sequence>
<evidence type="ECO:0000313" key="3">
    <source>
        <dbReference type="EMBL" id="RLU55274.1"/>
    </source>
</evidence>
<dbReference type="Proteomes" id="UP000025245">
    <property type="component" value="Chromosome"/>
</dbReference>
<name>A0A3L8GF07_STRIN</name>
<dbReference type="KEGG" id="sio:DW64_08670"/>
<reference evidence="3 5" key="2">
    <citation type="submission" date="2018-06" db="EMBL/GenBank/DDBJ databases">
        <title>Mutators as drivers of adaptation in pathogenic bacteria and a risk factor for host jumps and vaccine escape.</title>
        <authorList>
            <person name="Barnes A.C."/>
            <person name="Silayeva O."/>
        </authorList>
    </citation>
    <scope>NUCLEOTIDE SEQUENCE [LARGE SCALE GENOMIC DNA]</scope>
    <source>
        <strain evidence="3 5">QMA0445</strain>
    </source>
</reference>